<dbReference type="InterPro" id="IPR043128">
    <property type="entry name" value="Rev_trsase/Diguanyl_cyclase"/>
</dbReference>
<dbReference type="Gene3D" id="3.40.190.10">
    <property type="entry name" value="Periplasmic binding protein-like II"/>
    <property type="match status" value="2"/>
</dbReference>
<dbReference type="SUPFAM" id="SSF55073">
    <property type="entry name" value="Nucleotide cyclase"/>
    <property type="match status" value="1"/>
</dbReference>
<dbReference type="InterPro" id="IPR052163">
    <property type="entry name" value="DGC-Regulatory_Protein"/>
</dbReference>
<organism evidence="5 6">
    <name type="scientific">Zoogloea oryzae</name>
    <dbReference type="NCBI Taxonomy" id="310767"/>
    <lineage>
        <taxon>Bacteria</taxon>
        <taxon>Pseudomonadati</taxon>
        <taxon>Pseudomonadota</taxon>
        <taxon>Betaproteobacteria</taxon>
        <taxon>Rhodocyclales</taxon>
        <taxon>Zoogloeaceae</taxon>
        <taxon>Zoogloea</taxon>
    </lineage>
</organism>
<dbReference type="InterPro" id="IPR000160">
    <property type="entry name" value="GGDEF_dom"/>
</dbReference>
<dbReference type="SMART" id="SM00267">
    <property type="entry name" value="GGDEF"/>
    <property type="match status" value="1"/>
</dbReference>
<proteinExistence type="predicted"/>
<dbReference type="PANTHER" id="PTHR46663:SF3">
    <property type="entry name" value="SLL0267 PROTEIN"/>
    <property type="match status" value="1"/>
</dbReference>
<dbReference type="SMART" id="SM00091">
    <property type="entry name" value="PAS"/>
    <property type="match status" value="1"/>
</dbReference>
<feature type="domain" description="PAC" evidence="3">
    <location>
        <begin position="438"/>
        <end position="490"/>
    </location>
</feature>
<dbReference type="InterPro" id="IPR015168">
    <property type="entry name" value="SsuA/THI5"/>
</dbReference>
<evidence type="ECO:0000259" key="3">
    <source>
        <dbReference type="PROSITE" id="PS50113"/>
    </source>
</evidence>
<keyword evidence="1" id="KW-0812">Transmembrane</keyword>
<dbReference type="Proteomes" id="UP001157167">
    <property type="component" value="Unassembled WGS sequence"/>
</dbReference>
<reference evidence="6" key="1">
    <citation type="journal article" date="2019" name="Int. J. Syst. Evol. Microbiol.">
        <title>The Global Catalogue of Microorganisms (GCM) 10K type strain sequencing project: providing services to taxonomists for standard genome sequencing and annotation.</title>
        <authorList>
            <consortium name="The Broad Institute Genomics Platform"/>
            <consortium name="The Broad Institute Genome Sequencing Center for Infectious Disease"/>
            <person name="Wu L."/>
            <person name="Ma J."/>
        </authorList>
    </citation>
    <scope>NUCLEOTIDE SEQUENCE [LARGE SCALE GENOMIC DNA]</scope>
    <source>
        <strain evidence="6">NBRC 102407</strain>
    </source>
</reference>
<dbReference type="Pfam" id="PF00990">
    <property type="entry name" value="GGDEF"/>
    <property type="match status" value="1"/>
</dbReference>
<evidence type="ECO:0000259" key="4">
    <source>
        <dbReference type="PROSITE" id="PS50887"/>
    </source>
</evidence>
<gene>
    <name evidence="5" type="ORF">GCM10007933_34440</name>
</gene>
<evidence type="ECO:0000313" key="5">
    <source>
        <dbReference type="EMBL" id="GLT23973.1"/>
    </source>
</evidence>
<dbReference type="Gene3D" id="3.30.450.20">
    <property type="entry name" value="PAS domain"/>
    <property type="match status" value="1"/>
</dbReference>
<dbReference type="Gene3D" id="3.30.70.270">
    <property type="match status" value="1"/>
</dbReference>
<dbReference type="PROSITE" id="PS50113">
    <property type="entry name" value="PAC"/>
    <property type="match status" value="1"/>
</dbReference>
<dbReference type="CDD" id="cd01949">
    <property type="entry name" value="GGDEF"/>
    <property type="match status" value="1"/>
</dbReference>
<feature type="domain" description="GGDEF" evidence="4">
    <location>
        <begin position="522"/>
        <end position="655"/>
    </location>
</feature>
<feature type="domain" description="PAS" evidence="2">
    <location>
        <begin position="356"/>
        <end position="427"/>
    </location>
</feature>
<keyword evidence="1" id="KW-1133">Transmembrane helix</keyword>
<evidence type="ECO:0000259" key="2">
    <source>
        <dbReference type="PROSITE" id="PS50112"/>
    </source>
</evidence>
<dbReference type="PROSITE" id="PS50887">
    <property type="entry name" value="GGDEF"/>
    <property type="match status" value="1"/>
</dbReference>
<dbReference type="CDD" id="cd00130">
    <property type="entry name" value="PAS"/>
    <property type="match status" value="1"/>
</dbReference>
<dbReference type="SUPFAM" id="SSF55785">
    <property type="entry name" value="PYP-like sensor domain (PAS domain)"/>
    <property type="match status" value="1"/>
</dbReference>
<dbReference type="NCBIfam" id="TIGR00254">
    <property type="entry name" value="GGDEF"/>
    <property type="match status" value="1"/>
</dbReference>
<protein>
    <submittedName>
        <fullName evidence="5">Diguanylate cyclase</fullName>
    </submittedName>
</protein>
<keyword evidence="6" id="KW-1185">Reference proteome</keyword>
<dbReference type="InterPro" id="IPR000700">
    <property type="entry name" value="PAS-assoc_C"/>
</dbReference>
<dbReference type="Pfam" id="PF13426">
    <property type="entry name" value="PAS_9"/>
    <property type="match status" value="1"/>
</dbReference>
<evidence type="ECO:0000256" key="1">
    <source>
        <dbReference type="SAM" id="Phobius"/>
    </source>
</evidence>
<dbReference type="Pfam" id="PF09084">
    <property type="entry name" value="NMT1"/>
    <property type="match status" value="1"/>
</dbReference>
<dbReference type="InterPro" id="IPR000014">
    <property type="entry name" value="PAS"/>
</dbReference>
<dbReference type="PANTHER" id="PTHR46663">
    <property type="entry name" value="DIGUANYLATE CYCLASE DGCT-RELATED"/>
    <property type="match status" value="1"/>
</dbReference>
<sequence length="656" mass="74085">MLWLLLGSGQAAWAQTSVTVQLRWHHAFQFAGYYAAVEKGYYKEAGLAVQLKDARPGLDVVDEVVSGRADFGIGNSGLLIDRLAGKPVVVLATIFQHSPLVLLTRREQGVPSVHDLIGKRVMLEPGADELLAYLRKERIPVERLKFVEHTFNPQSLISGEVDAISAYSSNEPYFLEAAGIDYQVYTPRSAGIDFYGDNLFTTEGLLRRSPETVQAFREASLRGWRYALDHPDEIARLIHSRYESKLPLEFFLFEAHQTIPLVRPDLVDVGYMSTGRWKHIAEVYAEIGMLPRGFDFKGFLYEPVRDDLNGLRTYLGAALGVIGLITLVAAYIHHINRRLHRSVAETRRAAERLEASEEKYRLLTETMKDVVWTVDTDTLRFIYVSPSIERLRGYTADEALAMPFDATFLPRDADEMRALVRQRARSFLDNPDAQPRFYTDEVEQPRKDGSTVWIEVVTTYCRNPRTDKVELHGVSRDISERRASQARIAYMAEHDMLTDLPNRTLVTDRLRQALSAARRNRHRVALLYIDLDRFKPVNDAYGHAVGDQLLREAAVRMRMCVRESDTVGRFGGDEFVVLLPHIDSIHDAELVAEKIRVALAESFQIDGLRLDVSSSIGIAVYPEHGADDVSLLLHADGAMYAAKHGGRNRVTVFGED</sequence>
<dbReference type="EMBL" id="BSPX01000067">
    <property type="protein sequence ID" value="GLT23973.1"/>
    <property type="molecule type" value="Genomic_DNA"/>
</dbReference>
<dbReference type="InterPro" id="IPR035965">
    <property type="entry name" value="PAS-like_dom_sf"/>
</dbReference>
<feature type="transmembrane region" description="Helical" evidence="1">
    <location>
        <begin position="314"/>
        <end position="332"/>
    </location>
</feature>
<keyword evidence="1" id="KW-0472">Membrane</keyword>
<evidence type="ECO:0000313" key="6">
    <source>
        <dbReference type="Proteomes" id="UP001157167"/>
    </source>
</evidence>
<dbReference type="PROSITE" id="PS50112">
    <property type="entry name" value="PAS"/>
    <property type="match status" value="1"/>
</dbReference>
<accession>A0ABQ6FED8</accession>
<dbReference type="InterPro" id="IPR029787">
    <property type="entry name" value="Nucleotide_cyclase"/>
</dbReference>
<comment type="caution">
    <text evidence="5">The sequence shown here is derived from an EMBL/GenBank/DDBJ whole genome shotgun (WGS) entry which is preliminary data.</text>
</comment>
<dbReference type="NCBIfam" id="TIGR00229">
    <property type="entry name" value="sensory_box"/>
    <property type="match status" value="1"/>
</dbReference>
<dbReference type="SUPFAM" id="SSF53850">
    <property type="entry name" value="Periplasmic binding protein-like II"/>
    <property type="match status" value="1"/>
</dbReference>
<name>A0ABQ6FED8_9RHOO</name>